<keyword evidence="4 10" id="KW-0479">Metal-binding</keyword>
<gene>
    <name evidence="10 13" type="primary">mnmE</name>
    <name evidence="10" type="synonym">trmE</name>
    <name evidence="13" type="ORF">RDn1_134</name>
</gene>
<dbReference type="Proteomes" id="UP000282196">
    <property type="component" value="Unassembled WGS sequence"/>
</dbReference>
<feature type="binding site" evidence="10">
    <location>
        <begin position="224"/>
        <end position="229"/>
    </location>
    <ligand>
        <name>GTP</name>
        <dbReference type="ChEBI" id="CHEBI:37565"/>
    </ligand>
</feature>
<dbReference type="Gene3D" id="3.30.1360.120">
    <property type="entry name" value="Probable tRNA modification gtpase trme, domain 1"/>
    <property type="match status" value="1"/>
</dbReference>
<keyword evidence="9 10" id="KW-0342">GTP-binding</keyword>
<comment type="caution">
    <text evidence="13">The sequence shown here is derived from an EMBL/GenBank/DDBJ whole genome shotgun (WGS) entry which is preliminary data.</text>
</comment>
<evidence type="ECO:0000256" key="2">
    <source>
        <dbReference type="ARBA" id="ARBA00022490"/>
    </source>
</evidence>
<evidence type="ECO:0000313" key="14">
    <source>
        <dbReference type="Proteomes" id="UP000282196"/>
    </source>
</evidence>
<dbReference type="InterPro" id="IPR027417">
    <property type="entry name" value="P-loop_NTPase"/>
</dbReference>
<feature type="binding site" evidence="10">
    <location>
        <begin position="268"/>
        <end position="271"/>
    </location>
    <ligand>
        <name>GTP</name>
        <dbReference type="ChEBI" id="CHEBI:37565"/>
    </ligand>
</feature>
<dbReference type="InterPro" id="IPR018948">
    <property type="entry name" value="GTP-bd_TrmE_N"/>
</dbReference>
<dbReference type="Pfam" id="PF12631">
    <property type="entry name" value="MnmE_helical"/>
    <property type="match status" value="1"/>
</dbReference>
<dbReference type="EC" id="3.6.-.-" evidence="10"/>
<dbReference type="GO" id="GO:0005525">
    <property type="term" value="F:GTP binding"/>
    <property type="evidence" value="ECO:0007669"/>
    <property type="project" value="UniProtKB-UniRule"/>
</dbReference>
<keyword evidence="8 10" id="KW-0630">Potassium</keyword>
<evidence type="ECO:0000256" key="6">
    <source>
        <dbReference type="ARBA" id="ARBA00022801"/>
    </source>
</evidence>
<feature type="binding site" evidence="10">
    <location>
        <position position="243"/>
    </location>
    <ligand>
        <name>K(+)</name>
        <dbReference type="ChEBI" id="CHEBI:29103"/>
    </ligand>
</feature>
<dbReference type="NCBIfam" id="TIGR00450">
    <property type="entry name" value="mnmE_trmE_thdF"/>
    <property type="match status" value="1"/>
</dbReference>
<proteinExistence type="inferred from homology"/>
<keyword evidence="14" id="KW-1185">Reference proteome</keyword>
<dbReference type="InterPro" id="IPR031168">
    <property type="entry name" value="G_TrmE"/>
</dbReference>
<evidence type="ECO:0000256" key="3">
    <source>
        <dbReference type="ARBA" id="ARBA00022694"/>
    </source>
</evidence>
<comment type="cofactor">
    <cofactor evidence="10">
        <name>K(+)</name>
        <dbReference type="ChEBI" id="CHEBI:29103"/>
    </cofactor>
    <text evidence="10">Binds 1 potassium ion per subunit.</text>
</comment>
<evidence type="ECO:0000256" key="9">
    <source>
        <dbReference type="ARBA" id="ARBA00023134"/>
    </source>
</evidence>
<dbReference type="InterPro" id="IPR027368">
    <property type="entry name" value="MnmE_dom2"/>
</dbReference>
<dbReference type="Pfam" id="PF10396">
    <property type="entry name" value="TrmE_N"/>
    <property type="match status" value="1"/>
</dbReference>
<dbReference type="AlphaFoldDB" id="A0A388TMC6"/>
<dbReference type="PRINTS" id="PR00326">
    <property type="entry name" value="GTP1OBG"/>
</dbReference>
<evidence type="ECO:0000256" key="8">
    <source>
        <dbReference type="ARBA" id="ARBA00022958"/>
    </source>
</evidence>
<evidence type="ECO:0000259" key="12">
    <source>
        <dbReference type="PROSITE" id="PS51709"/>
    </source>
</evidence>
<dbReference type="CDD" id="cd14858">
    <property type="entry name" value="TrmE_N"/>
    <property type="match status" value="1"/>
</dbReference>
<feature type="binding site" evidence="10">
    <location>
        <position position="228"/>
    </location>
    <ligand>
        <name>Mg(2+)</name>
        <dbReference type="ChEBI" id="CHEBI:18420"/>
    </ligand>
</feature>
<evidence type="ECO:0000256" key="4">
    <source>
        <dbReference type="ARBA" id="ARBA00022723"/>
    </source>
</evidence>
<sequence>MNNTIAAIATPPGTGGVAIVRISGTDALSVAQKVSNLKDFQANTVKPCVFYAADGKTVLDRGLLSVFRAPHSYTGEDVAELNCHGSYFLAQKLLTVVLQAGARLAEPGEFTKRAFLAGKLDLTQVEAVADMISAGSDLSLKMALQHLEGDVCREIRSLRNDFLQILSGIEAALDYPEEISDPQISEIQKKLESSSTQITTLLADSDKGLLMKTGATVVLVGKPNAGKSSLFNALLKYNKAIVSDLPGTTRDALEAEISLGGLKINLIDTAGLRETQDVLEKLGTERSQAHLQSADLVLAIFDAASGVTEEDQKILTLLQNRPHLCVINKIDLSEKMELANSIQISAKTGQNLDILIERVLETLNLRHIDINKTVYVSSLRQKNKLIQAARSIEKCLSALKSVDFLDVLAPFLKEVIVTLGEITGDETSAEIIDNIFSTFCVGK</sequence>
<comment type="subcellular location">
    <subcellularLocation>
        <location evidence="10">Cytoplasm</location>
    </subcellularLocation>
</comment>
<feature type="binding site" evidence="10">
    <location>
        <position position="21"/>
    </location>
    <ligand>
        <name>(6S)-5-formyl-5,6,7,8-tetrahydrofolate</name>
        <dbReference type="ChEBI" id="CHEBI:57457"/>
    </ligand>
</feature>
<keyword evidence="5 10" id="KW-0547">Nucleotide-binding</keyword>
<dbReference type="Gene3D" id="1.20.120.430">
    <property type="entry name" value="tRNA modification GTPase MnmE domain 2"/>
    <property type="match status" value="1"/>
</dbReference>
<feature type="binding site" evidence="10">
    <location>
        <position position="443"/>
    </location>
    <ligand>
        <name>(6S)-5-formyl-5,6,7,8-tetrahydrofolate</name>
        <dbReference type="ChEBI" id="CHEBI:57457"/>
    </ligand>
</feature>
<keyword evidence="7 10" id="KW-0460">Magnesium</keyword>
<keyword evidence="2 10" id="KW-0963">Cytoplasm</keyword>
<dbReference type="SUPFAM" id="SSF52540">
    <property type="entry name" value="P-loop containing nucleoside triphosphate hydrolases"/>
    <property type="match status" value="1"/>
</dbReference>
<feature type="binding site" evidence="10">
    <location>
        <position position="80"/>
    </location>
    <ligand>
        <name>(6S)-5-formyl-5,6,7,8-tetrahydrofolate</name>
        <dbReference type="ChEBI" id="CHEBI:57457"/>
    </ligand>
</feature>
<dbReference type="GO" id="GO:0002098">
    <property type="term" value="P:tRNA wobble uridine modification"/>
    <property type="evidence" value="ECO:0007669"/>
    <property type="project" value="TreeGrafter"/>
</dbReference>
<evidence type="ECO:0000256" key="5">
    <source>
        <dbReference type="ARBA" id="ARBA00022741"/>
    </source>
</evidence>
<dbReference type="InterPro" id="IPR006073">
    <property type="entry name" value="GTP-bd"/>
</dbReference>
<comment type="function">
    <text evidence="10">Exhibits a very high intrinsic GTPase hydrolysis rate. Involved in the addition of a carboxymethylaminomethyl (cmnm) group at the wobble position (U34) of certain tRNAs, forming tRNA-cmnm(5)s(2)U34.</text>
</comment>
<protein>
    <recommendedName>
        <fullName evidence="10">tRNA modification GTPase MnmE</fullName>
        <ecNumber evidence="10">3.6.-.-</ecNumber>
    </recommendedName>
</protein>
<feature type="binding site" evidence="10">
    <location>
        <position position="245"/>
    </location>
    <ligand>
        <name>K(+)</name>
        <dbReference type="ChEBI" id="CHEBI:29103"/>
    </ligand>
</feature>
<dbReference type="HAMAP" id="MF_00379">
    <property type="entry name" value="GTPase_MnmE"/>
    <property type="match status" value="1"/>
</dbReference>
<dbReference type="Pfam" id="PF01926">
    <property type="entry name" value="MMR_HSR1"/>
    <property type="match status" value="1"/>
</dbReference>
<feature type="domain" description="TrmE-type G" evidence="12">
    <location>
        <begin position="214"/>
        <end position="364"/>
    </location>
</feature>
<feature type="binding site" evidence="10">
    <location>
        <position position="119"/>
    </location>
    <ligand>
        <name>(6S)-5-formyl-5,6,7,8-tetrahydrofolate</name>
        <dbReference type="ChEBI" id="CHEBI:57457"/>
    </ligand>
</feature>
<dbReference type="PROSITE" id="PS51709">
    <property type="entry name" value="G_TRME"/>
    <property type="match status" value="1"/>
</dbReference>
<keyword evidence="6 10" id="KW-0378">Hydrolase</keyword>
<accession>A0A388TMC6</accession>
<organism evidence="13 14">
    <name type="scientific">Candidatus Termititenax dinenymphae</name>
    <dbReference type="NCBI Taxonomy" id="2218523"/>
    <lineage>
        <taxon>Bacteria</taxon>
        <taxon>Bacillati</taxon>
        <taxon>Candidatus Margulisiibacteriota</taxon>
        <taxon>Candidatus Termititenacia</taxon>
        <taxon>Candidatus Termititenacales</taxon>
        <taxon>Candidatus Termititenacaceae</taxon>
        <taxon>Candidatus Termititenax</taxon>
    </lineage>
</organism>
<dbReference type="GO" id="GO:0003924">
    <property type="term" value="F:GTPase activity"/>
    <property type="evidence" value="ECO:0007669"/>
    <property type="project" value="UniProtKB-UniRule"/>
</dbReference>
<dbReference type="CDD" id="cd04164">
    <property type="entry name" value="trmE"/>
    <property type="match status" value="1"/>
</dbReference>
<feature type="binding site" evidence="10">
    <location>
        <position position="249"/>
    </location>
    <ligand>
        <name>Mg(2+)</name>
        <dbReference type="ChEBI" id="CHEBI:18420"/>
    </ligand>
</feature>
<reference evidence="13 14" key="1">
    <citation type="journal article" date="2019" name="ISME J.">
        <title>Genome analyses of uncultured TG2/ZB3 bacteria in 'Margulisbacteria' specifically attached to ectosymbiotic spirochetes of protists in the termite gut.</title>
        <authorList>
            <person name="Utami Y.D."/>
            <person name="Kuwahara H."/>
            <person name="Igai K."/>
            <person name="Murakami T."/>
            <person name="Sugaya K."/>
            <person name="Morikawa T."/>
            <person name="Nagura Y."/>
            <person name="Yuki M."/>
            <person name="Deevong P."/>
            <person name="Inoue T."/>
            <person name="Kihara K."/>
            <person name="Lo N."/>
            <person name="Yamada A."/>
            <person name="Ohkuma M."/>
            <person name="Hongoh Y."/>
        </authorList>
    </citation>
    <scope>NUCLEOTIDE SEQUENCE [LARGE SCALE GENOMIC DNA]</scope>
    <source>
        <strain evidence="13">RsDinE6-01</strain>
    </source>
</reference>
<feature type="binding site" evidence="10">
    <location>
        <position position="224"/>
    </location>
    <ligand>
        <name>K(+)</name>
        <dbReference type="ChEBI" id="CHEBI:29103"/>
    </ligand>
</feature>
<dbReference type="InterPro" id="IPR004520">
    <property type="entry name" value="GTPase_MnmE"/>
</dbReference>
<dbReference type="PANTHER" id="PTHR42714">
    <property type="entry name" value="TRNA MODIFICATION GTPASE GTPBP3"/>
    <property type="match status" value="1"/>
</dbReference>
<keyword evidence="3 10" id="KW-0819">tRNA processing</keyword>
<dbReference type="GO" id="GO:0030488">
    <property type="term" value="P:tRNA methylation"/>
    <property type="evidence" value="ECO:0007669"/>
    <property type="project" value="TreeGrafter"/>
</dbReference>
<evidence type="ECO:0000256" key="11">
    <source>
        <dbReference type="RuleBase" id="RU003313"/>
    </source>
</evidence>
<dbReference type="InterPro" id="IPR025867">
    <property type="entry name" value="MnmE_helical"/>
</dbReference>
<dbReference type="EMBL" id="BGZP01000002">
    <property type="protein sequence ID" value="GBR77475.1"/>
    <property type="molecule type" value="Genomic_DNA"/>
</dbReference>
<dbReference type="NCBIfam" id="TIGR00231">
    <property type="entry name" value="small_GTP"/>
    <property type="match status" value="1"/>
</dbReference>
<evidence type="ECO:0000256" key="7">
    <source>
        <dbReference type="ARBA" id="ARBA00022842"/>
    </source>
</evidence>
<dbReference type="GO" id="GO:0005829">
    <property type="term" value="C:cytosol"/>
    <property type="evidence" value="ECO:0007669"/>
    <property type="project" value="TreeGrafter"/>
</dbReference>
<dbReference type="InterPro" id="IPR005225">
    <property type="entry name" value="Small_GTP-bd"/>
</dbReference>
<dbReference type="GO" id="GO:0046872">
    <property type="term" value="F:metal ion binding"/>
    <property type="evidence" value="ECO:0007669"/>
    <property type="project" value="UniProtKB-KW"/>
</dbReference>
<dbReference type="FunFam" id="3.40.50.300:FF:001376">
    <property type="entry name" value="tRNA modification GTPase MnmE"/>
    <property type="match status" value="1"/>
</dbReference>
<feature type="binding site" evidence="10">
    <location>
        <position position="248"/>
    </location>
    <ligand>
        <name>K(+)</name>
        <dbReference type="ChEBI" id="CHEBI:29103"/>
    </ligand>
</feature>
<dbReference type="NCBIfam" id="NF003661">
    <property type="entry name" value="PRK05291.1-3"/>
    <property type="match status" value="1"/>
</dbReference>
<comment type="subunit">
    <text evidence="10">Homodimer. Heterotetramer of two MnmE and two MnmG subunits.</text>
</comment>
<dbReference type="PANTHER" id="PTHR42714:SF2">
    <property type="entry name" value="TRNA MODIFICATION GTPASE GTPBP3, MITOCHONDRIAL"/>
    <property type="match status" value="1"/>
</dbReference>
<comment type="caution">
    <text evidence="10">Lacks conserved residue(s) required for the propagation of feature annotation.</text>
</comment>
<dbReference type="InterPro" id="IPR027266">
    <property type="entry name" value="TrmE/GcvT-like"/>
</dbReference>
<feature type="binding site" evidence="10">
    <location>
        <begin position="243"/>
        <end position="249"/>
    </location>
    <ligand>
        <name>GTP</name>
        <dbReference type="ChEBI" id="CHEBI:37565"/>
    </ligand>
</feature>
<evidence type="ECO:0000313" key="13">
    <source>
        <dbReference type="EMBL" id="GBR77475.1"/>
    </source>
</evidence>
<name>A0A388TMC6_9BACT</name>
<dbReference type="Gene3D" id="3.40.50.300">
    <property type="entry name" value="P-loop containing nucleotide triphosphate hydrolases"/>
    <property type="match status" value="1"/>
</dbReference>
<evidence type="ECO:0000256" key="10">
    <source>
        <dbReference type="HAMAP-Rule" id="MF_00379"/>
    </source>
</evidence>
<evidence type="ECO:0000256" key="1">
    <source>
        <dbReference type="ARBA" id="ARBA00011043"/>
    </source>
</evidence>
<comment type="similarity">
    <text evidence="1 10 11">Belongs to the TRAFAC class TrmE-Era-EngA-EngB-Septin-like GTPase superfamily. TrmE GTPase family.</text>
</comment>